<keyword evidence="2" id="KW-1185">Reference proteome</keyword>
<dbReference type="HOGENOM" id="CLU_2975519_0_0_10"/>
<dbReference type="AlphaFoldDB" id="F8N9S8"/>
<name>F8N9S8_9BACT</name>
<organism evidence="1 2">
    <name type="scientific">Hallella multisaccharivorax DSM 17128</name>
    <dbReference type="NCBI Taxonomy" id="688246"/>
    <lineage>
        <taxon>Bacteria</taxon>
        <taxon>Pseudomonadati</taxon>
        <taxon>Bacteroidota</taxon>
        <taxon>Bacteroidia</taxon>
        <taxon>Bacteroidales</taxon>
        <taxon>Prevotellaceae</taxon>
        <taxon>Hallella</taxon>
    </lineage>
</organism>
<gene>
    <name evidence="1" type="ORF">Premu_1291</name>
</gene>
<dbReference type="EMBL" id="GL945017">
    <property type="protein sequence ID" value="EGN56720.1"/>
    <property type="molecule type" value="Genomic_DNA"/>
</dbReference>
<accession>F8N9S8</accession>
<dbReference type="Proteomes" id="UP000002772">
    <property type="component" value="Unassembled WGS sequence"/>
</dbReference>
<sequence length="58" mass="6981">MYHKSLRNLPIFRPYFYLPCVCDLCRKTHGFMFYLNGSNRFFFIPNFPHGHTGECNTM</sequence>
<reference evidence="2" key="1">
    <citation type="journal article" date="2011" name="Stand. Genomic Sci.">
        <title>Non-contiguous finished genome sequence of the opportunistic oral pathogen Prevotella multisaccharivorax type strain (PPPA20).</title>
        <authorList>
            <person name="Pati A."/>
            <person name="Gronow S."/>
            <person name="Lu M."/>
            <person name="Lapidus A."/>
            <person name="Nolan M."/>
            <person name="Lucas S."/>
            <person name="Hammon N."/>
            <person name="Deshpande S."/>
            <person name="Cheng J.F."/>
            <person name="Tapia R."/>
            <person name="Han C."/>
            <person name="Goodwin L."/>
            <person name="Pitluck S."/>
            <person name="Liolios K."/>
            <person name="Pagani I."/>
            <person name="Mavromatis K."/>
            <person name="Mikhailova N."/>
            <person name="Huntemann M."/>
            <person name="Chen A."/>
            <person name="Palaniappan K."/>
            <person name="Land M."/>
            <person name="Hauser L."/>
            <person name="Detter J.C."/>
            <person name="Brambilla E.M."/>
            <person name="Rohde M."/>
            <person name="Goker M."/>
            <person name="Woyke T."/>
            <person name="Bristow J."/>
            <person name="Eisen J.A."/>
            <person name="Markowitz V."/>
            <person name="Hugenholtz P."/>
            <person name="Kyrpides N.C."/>
            <person name="Klenk H.P."/>
            <person name="Ivanova N."/>
        </authorList>
    </citation>
    <scope>NUCLEOTIDE SEQUENCE [LARGE SCALE GENOMIC DNA]</scope>
    <source>
        <strain evidence="2">DSM 17128</strain>
    </source>
</reference>
<evidence type="ECO:0000313" key="1">
    <source>
        <dbReference type="EMBL" id="EGN56720.1"/>
    </source>
</evidence>
<evidence type="ECO:0000313" key="2">
    <source>
        <dbReference type="Proteomes" id="UP000002772"/>
    </source>
</evidence>
<dbReference type="STRING" id="688246.Premu_1291"/>
<proteinExistence type="predicted"/>
<protein>
    <submittedName>
        <fullName evidence="1">Uncharacterized protein</fullName>
    </submittedName>
</protein>